<dbReference type="GO" id="GO:0003677">
    <property type="term" value="F:DNA binding"/>
    <property type="evidence" value="ECO:0007669"/>
    <property type="project" value="InterPro"/>
</dbReference>
<dbReference type="Gene3D" id="2.10.260.10">
    <property type="match status" value="1"/>
</dbReference>
<dbReference type="InterPro" id="IPR039052">
    <property type="entry name" value="Antitox_PemI-like"/>
</dbReference>
<dbReference type="GO" id="GO:0097351">
    <property type="term" value="F:toxin sequestering activity"/>
    <property type="evidence" value="ECO:0007669"/>
    <property type="project" value="InterPro"/>
</dbReference>
<gene>
    <name evidence="2" type="primary">mazE</name>
    <name evidence="2" type="ORF">HC248_00376</name>
</gene>
<feature type="domain" description="SpoVT-AbrB" evidence="1">
    <location>
        <begin position="6"/>
        <end position="51"/>
    </location>
</feature>
<dbReference type="SUPFAM" id="SSF89447">
    <property type="entry name" value="AbrB/MazE/MraZ-like"/>
    <property type="match status" value="1"/>
</dbReference>
<evidence type="ECO:0000313" key="2">
    <source>
        <dbReference type="EMBL" id="QJC55113.1"/>
    </source>
</evidence>
<name>A0A6H2H5N2_9BURK</name>
<dbReference type="AlphaFoldDB" id="A0A6H2H5N2"/>
<dbReference type="InterPro" id="IPR007159">
    <property type="entry name" value="SpoVT-AbrB_dom"/>
</dbReference>
<organism evidence="2 3">
    <name type="scientific">Polaromonas vacuolata</name>
    <dbReference type="NCBI Taxonomy" id="37448"/>
    <lineage>
        <taxon>Bacteria</taxon>
        <taxon>Pseudomonadati</taxon>
        <taxon>Pseudomonadota</taxon>
        <taxon>Betaproteobacteria</taxon>
        <taxon>Burkholderiales</taxon>
        <taxon>Comamonadaceae</taxon>
        <taxon>Polaromonas</taxon>
    </lineage>
</organism>
<sequence length="80" mass="8691">MESVIRKWGNSLALRLPASALKQADLSLDQKVNIVVSRSRIIIEASGKVEYDLGQLLDAMTAENAHAEADFGKPVGKELL</sequence>
<keyword evidence="3" id="KW-1185">Reference proteome</keyword>
<dbReference type="KEGG" id="pvac:HC248_00376"/>
<evidence type="ECO:0000313" key="3">
    <source>
        <dbReference type="Proteomes" id="UP000502041"/>
    </source>
</evidence>
<evidence type="ECO:0000259" key="1">
    <source>
        <dbReference type="SMART" id="SM00966"/>
    </source>
</evidence>
<dbReference type="Pfam" id="PF04014">
    <property type="entry name" value="MazE_antitoxin"/>
    <property type="match status" value="1"/>
</dbReference>
<dbReference type="PANTHER" id="PTHR40516:SF1">
    <property type="entry name" value="ANTITOXIN CHPS-RELATED"/>
    <property type="match status" value="1"/>
</dbReference>
<dbReference type="RefSeq" id="WP_168921028.1">
    <property type="nucleotide sequence ID" value="NZ_CP051461.1"/>
</dbReference>
<reference evidence="2 3" key="1">
    <citation type="submission" date="2020-04" db="EMBL/GenBank/DDBJ databases">
        <title>Complete genome of a Psychrophilic, Marine, Gas Vacuolate Bacterium Polaromonas vacuolata KCTC 22033T.</title>
        <authorList>
            <person name="Hwang K."/>
            <person name="Kim K.M."/>
        </authorList>
    </citation>
    <scope>NUCLEOTIDE SEQUENCE [LARGE SCALE GENOMIC DNA]</scope>
    <source>
        <strain evidence="2 3">KCTC 22033</strain>
    </source>
</reference>
<dbReference type="SMART" id="SM00966">
    <property type="entry name" value="SpoVT_AbrB"/>
    <property type="match status" value="1"/>
</dbReference>
<dbReference type="PANTHER" id="PTHR40516">
    <property type="entry name" value="ANTITOXIN CHPS-RELATED"/>
    <property type="match status" value="1"/>
</dbReference>
<dbReference type="InterPro" id="IPR037914">
    <property type="entry name" value="SpoVT-AbrB_sf"/>
</dbReference>
<proteinExistence type="predicted"/>
<accession>A0A6H2H5N2</accession>
<protein>
    <submittedName>
        <fullName evidence="2">Antitoxin MazE</fullName>
    </submittedName>
</protein>
<dbReference type="Proteomes" id="UP000502041">
    <property type="component" value="Chromosome"/>
</dbReference>
<dbReference type="EMBL" id="CP051461">
    <property type="protein sequence ID" value="QJC55113.1"/>
    <property type="molecule type" value="Genomic_DNA"/>
</dbReference>